<feature type="transmembrane region" description="Helical" evidence="11">
    <location>
        <begin position="6"/>
        <end position="25"/>
    </location>
</feature>
<keyword evidence="5 11" id="KW-0812">Transmembrane</keyword>
<dbReference type="Pfam" id="PF12270">
    <property type="entry name" value="Cyt_c_ox_IV"/>
    <property type="match status" value="1"/>
</dbReference>
<keyword evidence="6 10" id="KW-1278">Translocase</keyword>
<dbReference type="GO" id="GO:0004129">
    <property type="term" value="F:cytochrome-c oxidase activity"/>
    <property type="evidence" value="ECO:0007669"/>
    <property type="project" value="UniProtKB-EC"/>
</dbReference>
<comment type="subunit">
    <text evidence="10">Associates with subunits I, II and III to form cytochrome c oxidase.</text>
</comment>
<feature type="transmembrane region" description="Helical" evidence="11">
    <location>
        <begin position="93"/>
        <end position="124"/>
    </location>
</feature>
<accession>A0AAU8DYD7</accession>
<keyword evidence="4 10" id="KW-1003">Cell membrane</keyword>
<evidence type="ECO:0000256" key="4">
    <source>
        <dbReference type="ARBA" id="ARBA00022475"/>
    </source>
</evidence>
<reference evidence="12" key="1">
    <citation type="submission" date="2024-05" db="EMBL/GenBank/DDBJ databases">
        <authorList>
            <person name="Cai S.Y."/>
            <person name="Jin L.M."/>
            <person name="Li H.R."/>
        </authorList>
    </citation>
    <scope>NUCLEOTIDE SEQUENCE</scope>
    <source>
        <strain evidence="12">A5-74</strain>
    </source>
</reference>
<comment type="catalytic activity">
    <reaction evidence="9 10">
        <text>4 Fe(II)-[cytochrome c] + O2 + 8 H(+)(in) = 4 Fe(III)-[cytochrome c] + 2 H2O + 4 H(+)(out)</text>
        <dbReference type="Rhea" id="RHEA:11436"/>
        <dbReference type="Rhea" id="RHEA-COMP:10350"/>
        <dbReference type="Rhea" id="RHEA-COMP:14399"/>
        <dbReference type="ChEBI" id="CHEBI:15377"/>
        <dbReference type="ChEBI" id="CHEBI:15378"/>
        <dbReference type="ChEBI" id="CHEBI:15379"/>
        <dbReference type="ChEBI" id="CHEBI:29033"/>
        <dbReference type="ChEBI" id="CHEBI:29034"/>
        <dbReference type="EC" id="7.1.1.9"/>
    </reaction>
</comment>
<evidence type="ECO:0000256" key="5">
    <source>
        <dbReference type="ARBA" id="ARBA00022692"/>
    </source>
</evidence>
<dbReference type="PIRSF" id="PIRSF017385">
    <property type="entry name" value="CtaF"/>
    <property type="match status" value="1"/>
</dbReference>
<sequence>MGVEATIFLALTGFFVISGVAYHILAPGEKVGIVGFYLTAGLTFLIGSFLWFTGRRLDGPRPEDHDAEIAEGAGDLGFFSPGSYWPFTLAASAAVFAVATAFLLVWLMIIMAGLLLMSVVGLIFEYHRGPAVH</sequence>
<gene>
    <name evidence="12" type="ORF">ABLG96_13275</name>
</gene>
<evidence type="ECO:0000256" key="7">
    <source>
        <dbReference type="ARBA" id="ARBA00022989"/>
    </source>
</evidence>
<evidence type="ECO:0000256" key="6">
    <source>
        <dbReference type="ARBA" id="ARBA00022967"/>
    </source>
</evidence>
<evidence type="ECO:0000256" key="3">
    <source>
        <dbReference type="ARBA" id="ARBA00006870"/>
    </source>
</evidence>
<dbReference type="GO" id="GO:0022900">
    <property type="term" value="P:electron transport chain"/>
    <property type="evidence" value="ECO:0007669"/>
    <property type="project" value="InterPro"/>
</dbReference>
<evidence type="ECO:0000256" key="2">
    <source>
        <dbReference type="ARBA" id="ARBA00004651"/>
    </source>
</evidence>
<evidence type="ECO:0000256" key="1">
    <source>
        <dbReference type="ARBA" id="ARBA00002536"/>
    </source>
</evidence>
<organism evidence="12">
    <name type="scientific">Nakamurella sp. A5-74</name>
    <dbReference type="NCBI Taxonomy" id="3158264"/>
    <lineage>
        <taxon>Bacteria</taxon>
        <taxon>Bacillati</taxon>
        <taxon>Actinomycetota</taxon>
        <taxon>Actinomycetes</taxon>
        <taxon>Nakamurellales</taxon>
        <taxon>Nakamurellaceae</taxon>
        <taxon>Nakamurella</taxon>
    </lineage>
</organism>
<evidence type="ECO:0000256" key="9">
    <source>
        <dbReference type="ARBA" id="ARBA00047816"/>
    </source>
</evidence>
<dbReference type="InterPro" id="IPR021050">
    <property type="entry name" value="Cyt_c_oxidase_su4_actinobac"/>
</dbReference>
<keyword evidence="7 11" id="KW-1133">Transmembrane helix</keyword>
<evidence type="ECO:0000256" key="8">
    <source>
        <dbReference type="ARBA" id="ARBA00023136"/>
    </source>
</evidence>
<proteinExistence type="inferred from homology"/>
<evidence type="ECO:0000313" key="12">
    <source>
        <dbReference type="EMBL" id="XCG65893.1"/>
    </source>
</evidence>
<keyword evidence="8 10" id="KW-0472">Membrane</keyword>
<comment type="function">
    <text evidence="1 10">Part of cytochrome c oxidase, its function is unknown.</text>
</comment>
<feature type="transmembrane region" description="Helical" evidence="11">
    <location>
        <begin position="32"/>
        <end position="52"/>
    </location>
</feature>
<evidence type="ECO:0000256" key="11">
    <source>
        <dbReference type="SAM" id="Phobius"/>
    </source>
</evidence>
<dbReference type="RefSeq" id="WP_353651497.1">
    <property type="nucleotide sequence ID" value="NZ_CP159218.1"/>
</dbReference>
<dbReference type="AlphaFoldDB" id="A0AAU8DYD7"/>
<dbReference type="EC" id="7.1.1.9" evidence="10"/>
<name>A0AAU8DYD7_9ACTN</name>
<comment type="subcellular location">
    <subcellularLocation>
        <location evidence="2">Cell membrane</location>
        <topology evidence="2">Multi-pass membrane protein</topology>
    </subcellularLocation>
</comment>
<protein>
    <recommendedName>
        <fullName evidence="10">Cytochrome c oxidase polypeptide 4</fullName>
        <ecNumber evidence="10">7.1.1.9</ecNumber>
    </recommendedName>
    <alternativeName>
        <fullName evidence="10">Cytochrome aa3 subunit 4</fullName>
    </alternativeName>
    <alternativeName>
        <fullName evidence="10">Cytochrome c oxidase polypeptide IV</fullName>
    </alternativeName>
</protein>
<dbReference type="EMBL" id="CP159218">
    <property type="protein sequence ID" value="XCG65893.1"/>
    <property type="molecule type" value="Genomic_DNA"/>
</dbReference>
<evidence type="ECO:0000256" key="10">
    <source>
        <dbReference type="PIRNR" id="PIRNR017385"/>
    </source>
</evidence>
<comment type="similarity">
    <text evidence="3 10">Belongs to the cytochrome c oxidase bacterial subunit CtaF family.</text>
</comment>
<dbReference type="GO" id="GO:0005886">
    <property type="term" value="C:plasma membrane"/>
    <property type="evidence" value="ECO:0007669"/>
    <property type="project" value="UniProtKB-SubCell"/>
</dbReference>